<accession>A0A0G0PUB7</accession>
<protein>
    <recommendedName>
        <fullName evidence="4">DUF5666 domain-containing protein</fullName>
    </recommendedName>
</protein>
<evidence type="ECO:0008006" key="4">
    <source>
        <dbReference type="Google" id="ProtNLM"/>
    </source>
</evidence>
<feature type="region of interest" description="Disordered" evidence="1">
    <location>
        <begin position="15"/>
        <end position="35"/>
    </location>
</feature>
<evidence type="ECO:0000256" key="1">
    <source>
        <dbReference type="SAM" id="MobiDB-lite"/>
    </source>
</evidence>
<evidence type="ECO:0000313" key="3">
    <source>
        <dbReference type="Proteomes" id="UP000034706"/>
    </source>
</evidence>
<evidence type="ECO:0000313" key="2">
    <source>
        <dbReference type="EMBL" id="KKQ92921.1"/>
    </source>
</evidence>
<dbReference type="AlphaFoldDB" id="A0A0G0PUB7"/>
<name>A0A0G0PUB7_9BACT</name>
<dbReference type="Proteomes" id="UP000034706">
    <property type="component" value="Unassembled WGS sequence"/>
</dbReference>
<proteinExistence type="predicted"/>
<gene>
    <name evidence="2" type="ORF">UT16_C0002G0011</name>
</gene>
<reference evidence="2 3" key="1">
    <citation type="journal article" date="2015" name="Nature">
        <title>rRNA introns, odd ribosomes, and small enigmatic genomes across a large radiation of phyla.</title>
        <authorList>
            <person name="Brown C.T."/>
            <person name="Hug L.A."/>
            <person name="Thomas B.C."/>
            <person name="Sharon I."/>
            <person name="Castelle C.J."/>
            <person name="Singh A."/>
            <person name="Wilkins M.J."/>
            <person name="Williams K.H."/>
            <person name="Banfield J.F."/>
        </authorList>
    </citation>
    <scope>NUCLEOTIDE SEQUENCE [LARGE SCALE GENOMIC DNA]</scope>
</reference>
<dbReference type="EMBL" id="LBVT01000002">
    <property type="protein sequence ID" value="KKQ92921.1"/>
    <property type="molecule type" value="Genomic_DNA"/>
</dbReference>
<sequence length="35" mass="3472">MAGALSDLEVGKNVSVNGAANSDGSITAQSIQIRP</sequence>
<comment type="caution">
    <text evidence="2">The sequence shown here is derived from an EMBL/GenBank/DDBJ whole genome shotgun (WGS) entry which is preliminary data.</text>
</comment>
<organism evidence="2 3">
    <name type="scientific">Candidatus Azambacteria bacterium GW2011_GWA2_39_10</name>
    <dbReference type="NCBI Taxonomy" id="1618611"/>
    <lineage>
        <taxon>Bacteria</taxon>
        <taxon>Candidatus Azamiibacteriota</taxon>
    </lineage>
</organism>